<comment type="caution">
    <text evidence="9">The sequence shown here is derived from an EMBL/GenBank/DDBJ whole genome shotgun (WGS) entry which is preliminary data.</text>
</comment>
<dbReference type="EMBL" id="AUXX01000018">
    <property type="protein sequence ID" value="KZN66267.1"/>
    <property type="molecule type" value="Genomic_DNA"/>
</dbReference>
<organism evidence="9 10">
    <name type="scientific">Pseudoalteromonas luteoviolacea S4060-1</name>
    <dbReference type="NCBI Taxonomy" id="1365257"/>
    <lineage>
        <taxon>Bacteria</taxon>
        <taxon>Pseudomonadati</taxon>
        <taxon>Pseudomonadota</taxon>
        <taxon>Gammaproteobacteria</taxon>
        <taxon>Alteromonadales</taxon>
        <taxon>Pseudoalteromonadaceae</taxon>
        <taxon>Pseudoalteromonas</taxon>
    </lineage>
</organism>
<dbReference type="Pfam" id="PF25601">
    <property type="entry name" value="AAA_lid_14"/>
    <property type="match status" value="1"/>
</dbReference>
<dbReference type="Gene3D" id="3.40.50.300">
    <property type="entry name" value="P-loop containing nucleotide triphosphate hydrolases"/>
    <property type="match status" value="1"/>
</dbReference>
<gene>
    <name evidence="9" type="ORF">N478_20335</name>
</gene>
<dbReference type="GO" id="GO:0006355">
    <property type="term" value="P:regulation of DNA-templated transcription"/>
    <property type="evidence" value="ECO:0007669"/>
    <property type="project" value="InterPro"/>
</dbReference>
<keyword evidence="2" id="KW-0067">ATP-binding</keyword>
<dbReference type="PANTHER" id="PTHR32071">
    <property type="entry name" value="TRANSCRIPTIONAL REGULATORY PROTEIN"/>
    <property type="match status" value="1"/>
</dbReference>
<dbReference type="FunFam" id="3.40.50.300:FF:000006">
    <property type="entry name" value="DNA-binding transcriptional regulator NtrC"/>
    <property type="match status" value="1"/>
</dbReference>
<dbReference type="PROSITE" id="PS00676">
    <property type="entry name" value="SIGMA54_INTERACT_2"/>
    <property type="match status" value="1"/>
</dbReference>
<evidence type="ECO:0008006" key="11">
    <source>
        <dbReference type="Google" id="ProtNLM"/>
    </source>
</evidence>
<evidence type="ECO:0000256" key="6">
    <source>
        <dbReference type="PROSITE-ProRule" id="PRU00169"/>
    </source>
</evidence>
<evidence type="ECO:0000256" key="2">
    <source>
        <dbReference type="ARBA" id="ARBA00022840"/>
    </source>
</evidence>
<dbReference type="SUPFAM" id="SSF52540">
    <property type="entry name" value="P-loop containing nucleoside triphosphate hydrolases"/>
    <property type="match status" value="1"/>
</dbReference>
<evidence type="ECO:0000313" key="10">
    <source>
        <dbReference type="Proteomes" id="UP000076661"/>
    </source>
</evidence>
<keyword evidence="5" id="KW-0804">Transcription</keyword>
<evidence type="ECO:0000313" key="9">
    <source>
        <dbReference type="EMBL" id="KZN66267.1"/>
    </source>
</evidence>
<dbReference type="GO" id="GO:0000160">
    <property type="term" value="P:phosphorelay signal transduction system"/>
    <property type="evidence" value="ECO:0007669"/>
    <property type="project" value="InterPro"/>
</dbReference>
<dbReference type="SUPFAM" id="SSF46689">
    <property type="entry name" value="Homeodomain-like"/>
    <property type="match status" value="1"/>
</dbReference>
<dbReference type="InterPro" id="IPR027417">
    <property type="entry name" value="P-loop_NTPase"/>
</dbReference>
<dbReference type="SUPFAM" id="SSF52172">
    <property type="entry name" value="CheY-like"/>
    <property type="match status" value="1"/>
</dbReference>
<dbReference type="Pfam" id="PF00072">
    <property type="entry name" value="Response_reg"/>
    <property type="match status" value="1"/>
</dbReference>
<feature type="domain" description="Sigma-54 factor interaction" evidence="7">
    <location>
        <begin position="148"/>
        <end position="377"/>
    </location>
</feature>
<dbReference type="PATRIC" id="fig|1365257.3.peg.2755"/>
<name>A0A167MEQ2_9GAMM</name>
<feature type="modified residue" description="4-aspartylphosphate" evidence="6">
    <location>
        <position position="54"/>
    </location>
</feature>
<evidence type="ECO:0000259" key="8">
    <source>
        <dbReference type="PROSITE" id="PS50110"/>
    </source>
</evidence>
<dbReference type="InterPro" id="IPR011006">
    <property type="entry name" value="CheY-like_superfamily"/>
</dbReference>
<dbReference type="RefSeq" id="WP_063381420.1">
    <property type="nucleotide sequence ID" value="NZ_AUXX01000018.1"/>
</dbReference>
<reference evidence="9 10" key="1">
    <citation type="submission" date="2013-07" db="EMBL/GenBank/DDBJ databases">
        <title>Comparative Genomic and Metabolomic Analysis of Twelve Strains of Pseudoalteromonas luteoviolacea.</title>
        <authorList>
            <person name="Vynne N.G."/>
            <person name="Mansson M."/>
            <person name="Gram L."/>
        </authorList>
    </citation>
    <scope>NUCLEOTIDE SEQUENCE [LARGE SCALE GENOMIC DNA]</scope>
    <source>
        <strain evidence="9 10">S4060-1</strain>
    </source>
</reference>
<evidence type="ECO:0000256" key="1">
    <source>
        <dbReference type="ARBA" id="ARBA00022741"/>
    </source>
</evidence>
<dbReference type="InterPro" id="IPR025944">
    <property type="entry name" value="Sigma_54_int_dom_CS"/>
</dbReference>
<dbReference type="AlphaFoldDB" id="A0A167MEQ2"/>
<dbReference type="Pfam" id="PF00158">
    <property type="entry name" value="Sigma54_activat"/>
    <property type="match status" value="1"/>
</dbReference>
<dbReference type="GO" id="GO:0005524">
    <property type="term" value="F:ATP binding"/>
    <property type="evidence" value="ECO:0007669"/>
    <property type="project" value="UniProtKB-KW"/>
</dbReference>
<dbReference type="PROSITE" id="PS50110">
    <property type="entry name" value="RESPONSE_REGULATORY"/>
    <property type="match status" value="1"/>
</dbReference>
<sequence>MSKPHILIVDDRHDIFLSTSFVLEDNGYFPIEANSPEQAKDIIKQQSIDVILLDMNYSLDITSGEEGIAFLAWLSDSEFNIPVVAMTAWANVSLAVKAMQLGAAEFIEKPWKNQRLLQIIKQQLALSNLQVQNQKLQQRLEPEVKHGYEWRSPCMLELLEHIENVAKADVNILLTGENGTGKSLLAEKIHSLSSNHSGPLISVNMGAVAENLFESEMFGHKKGAFTDAKSSRIGRLELANGGTLFLDEIANTPLSQQVKLLRVLESGEFEVLGSSQTLKMNTRVICATNGNLAKLIAEEKFREDLFYRLNTLEFRVPSLRERQLDIIPLAEFFINKFIKKYQKPPITLSALAQDKLSTYHWPGNIRELSHLMERAVLLAKSTELTEYDLPLQTLASNDDVPMMTLEQAERKLIKQALERTSSNMSQAAKLLGLTKSSLYRRLEKYEDIQK</sequence>
<dbReference type="Proteomes" id="UP000076661">
    <property type="component" value="Unassembled WGS sequence"/>
</dbReference>
<keyword evidence="1" id="KW-0547">Nucleotide-binding</keyword>
<dbReference type="CDD" id="cd00009">
    <property type="entry name" value="AAA"/>
    <property type="match status" value="1"/>
</dbReference>
<keyword evidence="3" id="KW-0805">Transcription regulation</keyword>
<keyword evidence="4" id="KW-0238">DNA-binding</keyword>
<keyword evidence="6" id="KW-0597">Phosphoprotein</keyword>
<dbReference type="InterPro" id="IPR001789">
    <property type="entry name" value="Sig_transdc_resp-reg_receiver"/>
</dbReference>
<evidence type="ECO:0000259" key="7">
    <source>
        <dbReference type="PROSITE" id="PS50045"/>
    </source>
</evidence>
<dbReference type="InterPro" id="IPR025943">
    <property type="entry name" value="Sigma_54_int_dom_ATP-bd_2"/>
</dbReference>
<dbReference type="SMART" id="SM00448">
    <property type="entry name" value="REC"/>
    <property type="match status" value="1"/>
</dbReference>
<proteinExistence type="predicted"/>
<dbReference type="Gene3D" id="3.40.50.2300">
    <property type="match status" value="1"/>
</dbReference>
<dbReference type="InterPro" id="IPR002197">
    <property type="entry name" value="HTH_Fis"/>
</dbReference>
<dbReference type="InterPro" id="IPR002078">
    <property type="entry name" value="Sigma_54_int"/>
</dbReference>
<protein>
    <recommendedName>
        <fullName evidence="11">Chemotaxis protein CheY</fullName>
    </recommendedName>
</protein>
<dbReference type="PROSITE" id="PS50045">
    <property type="entry name" value="SIGMA54_INTERACT_4"/>
    <property type="match status" value="1"/>
</dbReference>
<dbReference type="Gene3D" id="1.10.8.60">
    <property type="match status" value="1"/>
</dbReference>
<evidence type="ECO:0000256" key="4">
    <source>
        <dbReference type="ARBA" id="ARBA00023125"/>
    </source>
</evidence>
<dbReference type="InterPro" id="IPR009057">
    <property type="entry name" value="Homeodomain-like_sf"/>
</dbReference>
<dbReference type="Pfam" id="PF02954">
    <property type="entry name" value="HTH_8"/>
    <property type="match status" value="1"/>
</dbReference>
<feature type="domain" description="Response regulatory" evidence="8">
    <location>
        <begin position="5"/>
        <end position="124"/>
    </location>
</feature>
<evidence type="ECO:0000256" key="5">
    <source>
        <dbReference type="ARBA" id="ARBA00023163"/>
    </source>
</evidence>
<dbReference type="InterPro" id="IPR058031">
    <property type="entry name" value="AAA_lid_NorR"/>
</dbReference>
<dbReference type="GO" id="GO:0043565">
    <property type="term" value="F:sequence-specific DNA binding"/>
    <property type="evidence" value="ECO:0007669"/>
    <property type="project" value="InterPro"/>
</dbReference>
<dbReference type="PRINTS" id="PR01590">
    <property type="entry name" value="HTHFIS"/>
</dbReference>
<dbReference type="PROSITE" id="PS00688">
    <property type="entry name" value="SIGMA54_INTERACT_3"/>
    <property type="match status" value="1"/>
</dbReference>
<evidence type="ECO:0000256" key="3">
    <source>
        <dbReference type="ARBA" id="ARBA00023015"/>
    </source>
</evidence>
<dbReference type="Gene3D" id="1.10.10.60">
    <property type="entry name" value="Homeodomain-like"/>
    <property type="match status" value="1"/>
</dbReference>
<dbReference type="InterPro" id="IPR003593">
    <property type="entry name" value="AAA+_ATPase"/>
</dbReference>
<accession>A0A167MEQ2</accession>
<dbReference type="SMART" id="SM00382">
    <property type="entry name" value="AAA"/>
    <property type="match status" value="1"/>
</dbReference>